<evidence type="ECO:0000256" key="4">
    <source>
        <dbReference type="ARBA" id="ARBA00022801"/>
    </source>
</evidence>
<evidence type="ECO:0000259" key="8">
    <source>
        <dbReference type="Pfam" id="PF00144"/>
    </source>
</evidence>
<evidence type="ECO:0000256" key="2">
    <source>
        <dbReference type="ARBA" id="ARBA00007840"/>
    </source>
</evidence>
<dbReference type="AlphaFoldDB" id="A9I3S7"/>
<dbReference type="KEGG" id="bpt:Bpet3865"/>
<dbReference type="PANTHER" id="PTHR46825:SF8">
    <property type="entry name" value="BETA-LACTAMASE-RELATED"/>
    <property type="match status" value="1"/>
</dbReference>
<dbReference type="GO" id="GO:0046677">
    <property type="term" value="P:response to antibiotic"/>
    <property type="evidence" value="ECO:0007669"/>
    <property type="project" value="UniProtKB-UniRule"/>
</dbReference>
<evidence type="ECO:0000313" key="9">
    <source>
        <dbReference type="EMBL" id="CAP44210.1"/>
    </source>
</evidence>
<dbReference type="GO" id="GO:0008800">
    <property type="term" value="F:beta-lactamase activity"/>
    <property type="evidence" value="ECO:0007669"/>
    <property type="project" value="UniProtKB-UniRule"/>
</dbReference>
<dbReference type="MEROPS" id="S12.006"/>
<evidence type="ECO:0000256" key="6">
    <source>
        <dbReference type="RuleBase" id="RU361140"/>
    </source>
</evidence>
<dbReference type="GO" id="GO:0017001">
    <property type="term" value="P:antibiotic catabolic process"/>
    <property type="evidence" value="ECO:0007669"/>
    <property type="project" value="InterPro"/>
</dbReference>
<protein>
    <recommendedName>
        <fullName evidence="3 6">Beta-lactamase</fullName>
        <ecNumber evidence="3 6">3.5.2.6</ecNumber>
    </recommendedName>
</protein>
<dbReference type="Proteomes" id="UP000001225">
    <property type="component" value="Chromosome"/>
</dbReference>
<reference evidence="9 10" key="1">
    <citation type="journal article" date="2008" name="BMC Genomics">
        <title>The missing link: Bordetella petrii is endowed with both the metabolic versatility of environmental bacteria and virulence traits of pathogenic Bordetellae.</title>
        <authorList>
            <person name="Gross R."/>
            <person name="Guzman C.A."/>
            <person name="Sebaihia M."/>
            <person name="Martins Dos Santos V.A."/>
            <person name="Pieper D.H."/>
            <person name="Koebnik R."/>
            <person name="Lechner M."/>
            <person name="Bartels D."/>
            <person name="Buhrmester J."/>
            <person name="Choudhuri J.V."/>
            <person name="Ebensen T."/>
            <person name="Gaigalat L."/>
            <person name="Herrmann S."/>
            <person name="Khachane A.N."/>
            <person name="Larisch C."/>
            <person name="Link S."/>
            <person name="Linke B."/>
            <person name="Meyer F."/>
            <person name="Mormann S."/>
            <person name="Nakunst D."/>
            <person name="Rueckert C."/>
            <person name="Schneiker-Bekel S."/>
            <person name="Schulze K."/>
            <person name="Vorhoelter F.J."/>
            <person name="Yevsa T."/>
            <person name="Engle J.T."/>
            <person name="Goldman W.E."/>
            <person name="Puehler A."/>
            <person name="Goebel U.B."/>
            <person name="Goesmann A."/>
            <person name="Bloecker H."/>
            <person name="Kaiser O."/>
            <person name="Martinez-Arias R."/>
        </authorList>
    </citation>
    <scope>NUCLEOTIDE SEQUENCE [LARGE SCALE GENOMIC DNA]</scope>
    <source>
        <strain evidence="10">ATCC BAA-461 / DSM 12804 / CCUG 43448 / CIP 107267 / Se-1111R</strain>
    </source>
</reference>
<feature type="signal peptide" evidence="7">
    <location>
        <begin position="1"/>
        <end position="21"/>
    </location>
</feature>
<dbReference type="PROSITE" id="PS00336">
    <property type="entry name" value="BETA_LACTAMASE_C"/>
    <property type="match status" value="1"/>
</dbReference>
<evidence type="ECO:0000256" key="7">
    <source>
        <dbReference type="SAM" id="SignalP"/>
    </source>
</evidence>
<feature type="domain" description="Beta-lactamase-related" evidence="8">
    <location>
        <begin position="36"/>
        <end position="380"/>
    </location>
</feature>
<dbReference type="EC" id="3.5.2.6" evidence="3 6"/>
<evidence type="ECO:0000313" key="10">
    <source>
        <dbReference type="Proteomes" id="UP000001225"/>
    </source>
</evidence>
<dbReference type="NCBIfam" id="NF033085">
    <property type="entry name" value="bla_class_C"/>
    <property type="match status" value="1"/>
</dbReference>
<dbReference type="STRING" id="94624.Bpet3865"/>
<feature type="chain" id="PRO_5002736324" description="Beta-lactamase" evidence="7">
    <location>
        <begin position="22"/>
        <end position="389"/>
    </location>
</feature>
<dbReference type="eggNOG" id="COG1680">
    <property type="taxonomic scope" value="Bacteria"/>
</dbReference>
<dbReference type="InterPro" id="IPR050491">
    <property type="entry name" value="AmpC-like"/>
</dbReference>
<evidence type="ECO:0000256" key="3">
    <source>
        <dbReference type="ARBA" id="ARBA00012865"/>
    </source>
</evidence>
<keyword evidence="4 6" id="KW-0378">Hydrolase</keyword>
<name>A9I3S7_BORPD</name>
<gene>
    <name evidence="9" type="primary">ampC</name>
    <name evidence="9" type="ordered locus">Bpet3865</name>
</gene>
<proteinExistence type="inferred from homology"/>
<sequence length="389" mass="41612">MRFHRFCAAAALLAAAASAVAGGQTDDRQARVRAAVDGVVKPVMQQYDIPGMAVGVVAQDTSLVLNYGVQSRQTGQPVAAGTLFEVGSLSKTFTALLATWAQARNQLSLADPIGKHLPELRGTEYGQVSLLHLGTHTAGGLPLQVPDGVRDEAQLMDYFRAWRATYPPGTYRTYTNPGIGTLGLAAARSLGQDFAALAEGQLFPALGMADTCLNVSAARMASYAQGYTQAGRPIRLAPGVLWQQAYGVKTTAADMVRFMQANMGMRALDPVLRRAIMDTHAGYFQAGPMTQDLIWEQYPYPVALQALLDGNSATLTYDAVPVLGIAPPQPARADAWINKTGSTNGFGAYIAFVPQRRLGVVLLANRNFPVEARVRAAYEIITALDRSLP</sequence>
<dbReference type="Gene3D" id="3.40.710.10">
    <property type="entry name" value="DD-peptidase/beta-lactamase superfamily"/>
    <property type="match status" value="1"/>
</dbReference>
<dbReference type="InterPro" id="IPR001466">
    <property type="entry name" value="Beta-lactam-related"/>
</dbReference>
<dbReference type="SUPFAM" id="SSF56601">
    <property type="entry name" value="beta-lactamase/transpeptidase-like"/>
    <property type="match status" value="1"/>
</dbReference>
<dbReference type="EMBL" id="AM902716">
    <property type="protein sequence ID" value="CAP44210.1"/>
    <property type="molecule type" value="Genomic_DNA"/>
</dbReference>
<accession>A9I3S7</accession>
<evidence type="ECO:0000256" key="5">
    <source>
        <dbReference type="ARBA" id="ARBA00023251"/>
    </source>
</evidence>
<dbReference type="GO" id="GO:0030288">
    <property type="term" value="C:outer membrane-bounded periplasmic space"/>
    <property type="evidence" value="ECO:0007669"/>
    <property type="project" value="InterPro"/>
</dbReference>
<comment type="similarity">
    <text evidence="2 6">Belongs to the class-C beta-lactamase family.</text>
</comment>
<dbReference type="Pfam" id="PF00144">
    <property type="entry name" value="Beta-lactamase"/>
    <property type="match status" value="1"/>
</dbReference>
<keyword evidence="10" id="KW-1185">Reference proteome</keyword>
<dbReference type="InterPro" id="IPR001586">
    <property type="entry name" value="Beta-lactam_class-C_AS"/>
</dbReference>
<dbReference type="PANTHER" id="PTHR46825">
    <property type="entry name" value="D-ALANYL-D-ALANINE-CARBOXYPEPTIDASE/ENDOPEPTIDASE AMPH"/>
    <property type="match status" value="1"/>
</dbReference>
<dbReference type="InterPro" id="IPR012338">
    <property type="entry name" value="Beta-lactam/transpept-like"/>
</dbReference>
<evidence type="ECO:0000256" key="1">
    <source>
        <dbReference type="ARBA" id="ARBA00001526"/>
    </source>
</evidence>
<organism evidence="9 10">
    <name type="scientific">Bordetella petrii (strain ATCC BAA-461 / DSM 12804 / CCUG 43448 / CIP 107267 / Se-1111R)</name>
    <dbReference type="NCBI Taxonomy" id="340100"/>
    <lineage>
        <taxon>Bacteria</taxon>
        <taxon>Pseudomonadati</taxon>
        <taxon>Pseudomonadota</taxon>
        <taxon>Betaproteobacteria</taxon>
        <taxon>Burkholderiales</taxon>
        <taxon>Alcaligenaceae</taxon>
        <taxon>Bordetella</taxon>
    </lineage>
</organism>
<comment type="catalytic activity">
    <reaction evidence="1 6">
        <text>a beta-lactam + H2O = a substituted beta-amino acid</text>
        <dbReference type="Rhea" id="RHEA:20401"/>
        <dbReference type="ChEBI" id="CHEBI:15377"/>
        <dbReference type="ChEBI" id="CHEBI:35627"/>
        <dbReference type="ChEBI" id="CHEBI:140347"/>
        <dbReference type="EC" id="3.5.2.6"/>
    </reaction>
</comment>
<dbReference type="InterPro" id="IPR058136">
    <property type="entry name" value="AmpC"/>
</dbReference>
<keyword evidence="5 6" id="KW-0046">Antibiotic resistance</keyword>
<keyword evidence="7" id="KW-0732">Signal</keyword>